<dbReference type="EMBL" id="BOMG01000095">
    <property type="protein sequence ID" value="GID59204.1"/>
    <property type="molecule type" value="Genomic_DNA"/>
</dbReference>
<dbReference type="InterPro" id="IPR036388">
    <property type="entry name" value="WH-like_DNA-bd_sf"/>
</dbReference>
<dbReference type="Proteomes" id="UP000612282">
    <property type="component" value="Unassembled WGS sequence"/>
</dbReference>
<dbReference type="InterPro" id="IPR013249">
    <property type="entry name" value="RNA_pol_sigma70_r4_t2"/>
</dbReference>
<evidence type="ECO:0000256" key="1">
    <source>
        <dbReference type="ARBA" id="ARBA00010641"/>
    </source>
</evidence>
<comment type="similarity">
    <text evidence="1">Belongs to the sigma-70 factor family. ECF subfamily.</text>
</comment>
<dbReference type="InterPro" id="IPR013325">
    <property type="entry name" value="RNA_pol_sigma_r2"/>
</dbReference>
<dbReference type="Pfam" id="PF08281">
    <property type="entry name" value="Sigma70_r4_2"/>
    <property type="match status" value="1"/>
</dbReference>
<evidence type="ECO:0000256" key="3">
    <source>
        <dbReference type="ARBA" id="ARBA00023082"/>
    </source>
</evidence>
<evidence type="ECO:0000256" key="4">
    <source>
        <dbReference type="ARBA" id="ARBA00023163"/>
    </source>
</evidence>
<evidence type="ECO:0000256" key="5">
    <source>
        <dbReference type="SAM" id="MobiDB-lite"/>
    </source>
</evidence>
<feature type="region of interest" description="Disordered" evidence="5">
    <location>
        <begin position="1"/>
        <end position="36"/>
    </location>
</feature>
<dbReference type="SUPFAM" id="SSF88659">
    <property type="entry name" value="Sigma3 and sigma4 domains of RNA polymerase sigma factors"/>
    <property type="match status" value="1"/>
</dbReference>
<gene>
    <name evidence="7" type="ORF">Aco03nite_076080</name>
</gene>
<protein>
    <recommendedName>
        <fullName evidence="6">RNA polymerase sigma factor 70 region 4 type 2 domain-containing protein</fullName>
    </recommendedName>
</protein>
<evidence type="ECO:0000313" key="7">
    <source>
        <dbReference type="EMBL" id="GID59204.1"/>
    </source>
</evidence>
<feature type="domain" description="RNA polymerase sigma factor 70 region 4 type 2" evidence="6">
    <location>
        <begin position="149"/>
        <end position="198"/>
    </location>
</feature>
<feature type="compositionally biased region" description="Basic and acidic residues" evidence="5">
    <location>
        <begin position="26"/>
        <end position="36"/>
    </location>
</feature>
<dbReference type="InterPro" id="IPR013324">
    <property type="entry name" value="RNA_pol_sigma_r3/r4-like"/>
</dbReference>
<keyword evidence="8" id="KW-1185">Reference proteome</keyword>
<evidence type="ECO:0000259" key="6">
    <source>
        <dbReference type="Pfam" id="PF08281"/>
    </source>
</evidence>
<evidence type="ECO:0000313" key="8">
    <source>
        <dbReference type="Proteomes" id="UP000612282"/>
    </source>
</evidence>
<evidence type="ECO:0000256" key="2">
    <source>
        <dbReference type="ARBA" id="ARBA00023015"/>
    </source>
</evidence>
<name>A0ABQ3XL23_9ACTN</name>
<sequence length="214" mass="24028">MERGSASTPVGKRAPKTSIPTITPPMEKERADEQIPTDVEEKAMGEHPRRPDTFDAYYLADFRSLTWFALRIGASCVSEAEDLAQDAMRTVLCHWTTIEAPYAYARAAVSRQICRVRSRQARQRDAEARASAQQIDRQRTPFDEDATTVLALLRELSPAQRTVFALATDGFDPVEIAEITRQNAATVRSNLRHSRRRLIRLLNEASGKETDDGP</sequence>
<organism evidence="7 8">
    <name type="scientific">Actinoplanes couchii</name>
    <dbReference type="NCBI Taxonomy" id="403638"/>
    <lineage>
        <taxon>Bacteria</taxon>
        <taxon>Bacillati</taxon>
        <taxon>Actinomycetota</taxon>
        <taxon>Actinomycetes</taxon>
        <taxon>Micromonosporales</taxon>
        <taxon>Micromonosporaceae</taxon>
        <taxon>Actinoplanes</taxon>
    </lineage>
</organism>
<keyword evidence="4" id="KW-0804">Transcription</keyword>
<keyword evidence="3" id="KW-0731">Sigma factor</keyword>
<proteinExistence type="inferred from homology"/>
<accession>A0ABQ3XL23</accession>
<dbReference type="Gene3D" id="1.10.10.10">
    <property type="entry name" value="Winged helix-like DNA-binding domain superfamily/Winged helix DNA-binding domain"/>
    <property type="match status" value="1"/>
</dbReference>
<dbReference type="SUPFAM" id="SSF88946">
    <property type="entry name" value="Sigma2 domain of RNA polymerase sigma factors"/>
    <property type="match status" value="1"/>
</dbReference>
<reference evidence="7 8" key="1">
    <citation type="submission" date="2021-01" db="EMBL/GenBank/DDBJ databases">
        <title>Whole genome shotgun sequence of Actinoplanes couchii NBRC 106145.</title>
        <authorList>
            <person name="Komaki H."/>
            <person name="Tamura T."/>
        </authorList>
    </citation>
    <scope>NUCLEOTIDE SEQUENCE [LARGE SCALE GENOMIC DNA]</scope>
    <source>
        <strain evidence="7 8">NBRC 106145</strain>
    </source>
</reference>
<keyword evidence="2" id="KW-0805">Transcription regulation</keyword>
<comment type="caution">
    <text evidence="7">The sequence shown here is derived from an EMBL/GenBank/DDBJ whole genome shotgun (WGS) entry which is preliminary data.</text>
</comment>